<proteinExistence type="inferred from homology"/>
<evidence type="ECO:0000256" key="2">
    <source>
        <dbReference type="ARBA" id="ARBA00009749"/>
    </source>
</evidence>
<organism evidence="11 12">
    <name type="scientific">Paenibacillus stellifer</name>
    <dbReference type="NCBI Taxonomy" id="169760"/>
    <lineage>
        <taxon>Bacteria</taxon>
        <taxon>Bacillati</taxon>
        <taxon>Bacillota</taxon>
        <taxon>Bacilli</taxon>
        <taxon>Bacillales</taxon>
        <taxon>Paenibacillaceae</taxon>
        <taxon>Paenibacillus</taxon>
    </lineage>
</organism>
<dbReference type="Pfam" id="PF03448">
    <property type="entry name" value="MgtE_N"/>
    <property type="match status" value="1"/>
</dbReference>
<dbReference type="InterPro" id="IPR038076">
    <property type="entry name" value="MgtE_N_sf"/>
</dbReference>
<dbReference type="GO" id="GO:0015095">
    <property type="term" value="F:magnesium ion transmembrane transporter activity"/>
    <property type="evidence" value="ECO:0007669"/>
    <property type="project" value="UniProtKB-UniRule"/>
</dbReference>
<keyword evidence="5 9" id="KW-0460">Magnesium</keyword>
<feature type="domain" description="CBS" evidence="10">
    <location>
        <begin position="140"/>
        <end position="203"/>
    </location>
</feature>
<comment type="subcellular location">
    <subcellularLocation>
        <location evidence="9">Cell membrane</location>
        <topology evidence="9">Multi-pass membrane protein</topology>
    </subcellularLocation>
    <subcellularLocation>
        <location evidence="1">Membrane</location>
        <topology evidence="1">Multi-pass membrane protein</topology>
    </subcellularLocation>
</comment>
<dbReference type="InterPro" id="IPR006667">
    <property type="entry name" value="SLC41_membr_dom"/>
</dbReference>
<dbReference type="OrthoDB" id="9790355at2"/>
<dbReference type="GO" id="GO:0005886">
    <property type="term" value="C:plasma membrane"/>
    <property type="evidence" value="ECO:0007669"/>
    <property type="project" value="UniProtKB-SubCell"/>
</dbReference>
<feature type="transmembrane region" description="Helical" evidence="9">
    <location>
        <begin position="318"/>
        <end position="339"/>
    </location>
</feature>
<dbReference type="InterPro" id="IPR006668">
    <property type="entry name" value="Mg_transptr_MgtE_intracell_dom"/>
</dbReference>
<dbReference type="Pfam" id="PF01769">
    <property type="entry name" value="MgtE"/>
    <property type="match status" value="1"/>
</dbReference>
<feature type="domain" description="CBS" evidence="10">
    <location>
        <begin position="204"/>
        <end position="262"/>
    </location>
</feature>
<keyword evidence="3 9" id="KW-0813">Transport</keyword>
<keyword evidence="4 9" id="KW-0812">Transmembrane</keyword>
<dbReference type="KEGG" id="pste:PSTEL_04980"/>
<evidence type="ECO:0000256" key="6">
    <source>
        <dbReference type="ARBA" id="ARBA00022989"/>
    </source>
</evidence>
<evidence type="ECO:0000256" key="4">
    <source>
        <dbReference type="ARBA" id="ARBA00022692"/>
    </source>
</evidence>
<dbReference type="SUPFAM" id="SSF54631">
    <property type="entry name" value="CBS-domain pair"/>
    <property type="match status" value="1"/>
</dbReference>
<keyword evidence="7 9" id="KW-0472">Membrane</keyword>
<name>A0A089LTJ0_9BACL</name>
<comment type="similarity">
    <text evidence="2 9">Belongs to the SLC41A transporter family.</text>
</comment>
<dbReference type="PANTHER" id="PTHR43773">
    <property type="entry name" value="MAGNESIUM TRANSPORTER MGTE"/>
    <property type="match status" value="1"/>
</dbReference>
<dbReference type="GO" id="GO:0046872">
    <property type="term" value="F:metal ion binding"/>
    <property type="evidence" value="ECO:0007669"/>
    <property type="project" value="UniProtKB-KW"/>
</dbReference>
<evidence type="ECO:0000256" key="8">
    <source>
        <dbReference type="PROSITE-ProRule" id="PRU00703"/>
    </source>
</evidence>
<gene>
    <name evidence="11" type="ORF">PSTEL_04980</name>
</gene>
<dbReference type="InterPro" id="IPR006669">
    <property type="entry name" value="MgtE_transporter"/>
</dbReference>
<comment type="subunit">
    <text evidence="9">Homodimer.</text>
</comment>
<keyword evidence="8" id="KW-0129">CBS domain</keyword>
<dbReference type="Gene3D" id="3.10.580.10">
    <property type="entry name" value="CBS-domain"/>
    <property type="match status" value="1"/>
</dbReference>
<dbReference type="SMART" id="SM00924">
    <property type="entry name" value="MgtE_N"/>
    <property type="match status" value="1"/>
</dbReference>
<dbReference type="PANTHER" id="PTHR43773:SF1">
    <property type="entry name" value="MAGNESIUM TRANSPORTER MGTE"/>
    <property type="match status" value="1"/>
</dbReference>
<dbReference type="SMART" id="SM00116">
    <property type="entry name" value="CBS"/>
    <property type="match status" value="2"/>
</dbReference>
<evidence type="ECO:0000256" key="5">
    <source>
        <dbReference type="ARBA" id="ARBA00022842"/>
    </source>
</evidence>
<dbReference type="Gene3D" id="1.25.60.10">
    <property type="entry name" value="MgtE N-terminal domain-like"/>
    <property type="match status" value="1"/>
</dbReference>
<dbReference type="CDD" id="cd04606">
    <property type="entry name" value="CBS_pair_Mg_transporter"/>
    <property type="match status" value="1"/>
</dbReference>
<keyword evidence="6 9" id="KW-1133">Transmembrane helix</keyword>
<evidence type="ECO:0000256" key="7">
    <source>
        <dbReference type="ARBA" id="ARBA00023136"/>
    </source>
</evidence>
<dbReference type="Pfam" id="PF00571">
    <property type="entry name" value="CBS"/>
    <property type="match status" value="2"/>
</dbReference>
<dbReference type="InterPro" id="IPR036739">
    <property type="entry name" value="SLC41_membr_dom_sf"/>
</dbReference>
<dbReference type="InterPro" id="IPR046342">
    <property type="entry name" value="CBS_dom_sf"/>
</dbReference>
<dbReference type="SUPFAM" id="SSF161093">
    <property type="entry name" value="MgtE membrane domain-like"/>
    <property type="match status" value="1"/>
</dbReference>
<comment type="function">
    <text evidence="9">Acts as a magnesium transporter.</text>
</comment>
<sequence length="452" mass="49998">MLHTMSQEQILLSAIKCVKEQKREELQKIVAELQPYDIATLYITLPDKHRLKFLGMLQPKQVAILLQELDPPMQIDILHKLGVQQSSNIMDLMENDDLADLLNQLSAGKIEEFLAAMRTEESNSVKDLMRYPPDTAGGIMTNRYVWIRQTYAVRVAVDKLKLFAEIAENIYYLYVLDEDKKLVGVVSYRDLIMADATDKIEDIMFTRVISVPVDMDQEKVAQVIQQYDFIAVPVVDGQHRLVGIVTVDDVLDVIIEEANEDIAKLSASGKTIDWNTRPFTAALRRLPWLILLLGLGVLTGSILSGFEDTLTQVVALTYFMPMIAGMTGNTGTQSLVVVVRGMASSGKNLKSAIRLIFRELGVGLIIGIVCGALITIVASIWQADPMLGLVVGSTLFATLVIGTVAGTVIPLLLYYFKVDPAVASGPLITTLNDIFSLTVYFSIASLFISHLM</sequence>
<dbReference type="Proteomes" id="UP000029507">
    <property type="component" value="Chromosome"/>
</dbReference>
<evidence type="ECO:0000256" key="9">
    <source>
        <dbReference type="RuleBase" id="RU362011"/>
    </source>
</evidence>
<evidence type="ECO:0000313" key="11">
    <source>
        <dbReference type="EMBL" id="AIQ62553.1"/>
    </source>
</evidence>
<feature type="transmembrane region" description="Helical" evidence="9">
    <location>
        <begin position="360"/>
        <end position="381"/>
    </location>
</feature>
<evidence type="ECO:0000313" key="12">
    <source>
        <dbReference type="Proteomes" id="UP000029507"/>
    </source>
</evidence>
<keyword evidence="9" id="KW-1003">Cell membrane</keyword>
<evidence type="ECO:0000259" key="10">
    <source>
        <dbReference type="PROSITE" id="PS51371"/>
    </source>
</evidence>
<accession>A0A089LTJ0</accession>
<keyword evidence="9" id="KW-0479">Metal-binding</keyword>
<evidence type="ECO:0000256" key="1">
    <source>
        <dbReference type="ARBA" id="ARBA00004141"/>
    </source>
</evidence>
<feature type="transmembrane region" description="Helical" evidence="9">
    <location>
        <begin position="387"/>
        <end position="415"/>
    </location>
</feature>
<dbReference type="AlphaFoldDB" id="A0A089LTJ0"/>
<dbReference type="NCBIfam" id="TIGR00400">
    <property type="entry name" value="mgtE"/>
    <property type="match status" value="1"/>
</dbReference>
<protein>
    <recommendedName>
        <fullName evidence="9">Magnesium transporter MgtE</fullName>
    </recommendedName>
</protein>
<evidence type="ECO:0000256" key="3">
    <source>
        <dbReference type="ARBA" id="ARBA00022448"/>
    </source>
</evidence>
<dbReference type="InterPro" id="IPR000644">
    <property type="entry name" value="CBS_dom"/>
</dbReference>
<reference evidence="11 12" key="1">
    <citation type="submission" date="2014-08" db="EMBL/GenBank/DDBJ databases">
        <title>Comparative genomics of the Paenibacillus odorifer group.</title>
        <authorList>
            <person name="den Bakker H.C."/>
            <person name="Tsai Y.-C."/>
            <person name="Martin N."/>
            <person name="Korlach J."/>
            <person name="Wiedmann M."/>
        </authorList>
    </citation>
    <scope>NUCLEOTIDE SEQUENCE [LARGE SCALE GENOMIC DNA]</scope>
    <source>
        <strain evidence="11 12">DSM 14472</strain>
    </source>
</reference>
<dbReference type="Gene3D" id="1.10.357.20">
    <property type="entry name" value="SLC41 divalent cation transporters, integral membrane domain"/>
    <property type="match status" value="1"/>
</dbReference>
<feature type="transmembrane region" description="Helical" evidence="9">
    <location>
        <begin position="427"/>
        <end position="448"/>
    </location>
</feature>
<dbReference type="HOGENOM" id="CLU_037408_1_1_9"/>
<feature type="transmembrane region" description="Helical" evidence="9">
    <location>
        <begin position="286"/>
        <end position="306"/>
    </location>
</feature>
<keyword evidence="12" id="KW-1185">Reference proteome</keyword>
<dbReference type="EMBL" id="CP009286">
    <property type="protein sequence ID" value="AIQ62553.1"/>
    <property type="molecule type" value="Genomic_DNA"/>
</dbReference>
<dbReference type="SUPFAM" id="SSF158791">
    <property type="entry name" value="MgtE N-terminal domain-like"/>
    <property type="match status" value="1"/>
</dbReference>
<dbReference type="PROSITE" id="PS51371">
    <property type="entry name" value="CBS"/>
    <property type="match status" value="2"/>
</dbReference>